<evidence type="ECO:0000313" key="2">
    <source>
        <dbReference type="EMBL" id="GGL64033.1"/>
    </source>
</evidence>
<keyword evidence="3" id="KW-1185">Reference proteome</keyword>
<dbReference type="EMBL" id="BMPG01000003">
    <property type="protein sequence ID" value="GGL64033.1"/>
    <property type="molecule type" value="Genomic_DNA"/>
</dbReference>
<name>A0A830FK75_9EURY</name>
<dbReference type="Proteomes" id="UP000607197">
    <property type="component" value="Unassembled WGS sequence"/>
</dbReference>
<evidence type="ECO:0000259" key="1">
    <source>
        <dbReference type="Pfam" id="PF25912"/>
    </source>
</evidence>
<comment type="caution">
    <text evidence="2">The sequence shown here is derived from an EMBL/GenBank/DDBJ whole genome shotgun (WGS) entry which is preliminary data.</text>
</comment>
<dbReference type="RefSeq" id="WP_188978991.1">
    <property type="nucleotide sequence ID" value="NZ_BMPG01000003.1"/>
</dbReference>
<gene>
    <name evidence="2" type="ORF">GCM10009039_22350</name>
</gene>
<dbReference type="AlphaFoldDB" id="A0A830FK75"/>
<dbReference type="OrthoDB" id="258327at2157"/>
<reference evidence="2" key="1">
    <citation type="journal article" date="2014" name="Int. J. Syst. Evol. Microbiol.">
        <title>Complete genome sequence of Corynebacterium casei LMG S-19264T (=DSM 44701T), isolated from a smear-ripened cheese.</title>
        <authorList>
            <consortium name="US DOE Joint Genome Institute (JGI-PGF)"/>
            <person name="Walter F."/>
            <person name="Albersmeier A."/>
            <person name="Kalinowski J."/>
            <person name="Ruckert C."/>
        </authorList>
    </citation>
    <scope>NUCLEOTIDE SEQUENCE</scope>
    <source>
        <strain evidence="2">JCM 19596</strain>
    </source>
</reference>
<dbReference type="InterPro" id="IPR058270">
    <property type="entry name" value="DUF7964"/>
</dbReference>
<organism evidence="2 3">
    <name type="scientific">Halocalculus aciditolerans</name>
    <dbReference type="NCBI Taxonomy" id="1383812"/>
    <lineage>
        <taxon>Archaea</taxon>
        <taxon>Methanobacteriati</taxon>
        <taxon>Methanobacteriota</taxon>
        <taxon>Stenosarchaea group</taxon>
        <taxon>Halobacteria</taxon>
        <taxon>Halobacteriales</taxon>
        <taxon>Halobacteriaceae</taxon>
        <taxon>Halocalculus</taxon>
    </lineage>
</organism>
<feature type="domain" description="DUF7964" evidence="1">
    <location>
        <begin position="3"/>
        <end position="96"/>
    </location>
</feature>
<protein>
    <recommendedName>
        <fullName evidence="1">DUF7964 domain-containing protein</fullName>
    </recommendedName>
</protein>
<accession>A0A830FK75</accession>
<reference evidence="2" key="2">
    <citation type="submission" date="2020-09" db="EMBL/GenBank/DDBJ databases">
        <authorList>
            <person name="Sun Q."/>
            <person name="Ohkuma M."/>
        </authorList>
    </citation>
    <scope>NUCLEOTIDE SEQUENCE</scope>
    <source>
        <strain evidence="2">JCM 19596</strain>
    </source>
</reference>
<dbReference type="Pfam" id="PF25912">
    <property type="entry name" value="DUF7964"/>
    <property type="match status" value="1"/>
</dbReference>
<sequence length="121" mass="13128">MDLSSLPSRPLAGSEVAALGESDAFVAVRPVDRFEFEAVEETLVVGVVLVTERGARAAHFSPADGWRVVYREDVEGVEGLADVSEATIGEAQRELRSLTDELESERGFGSRLVDAYESEQN</sequence>
<proteinExistence type="predicted"/>
<evidence type="ECO:0000313" key="3">
    <source>
        <dbReference type="Proteomes" id="UP000607197"/>
    </source>
</evidence>